<keyword evidence="3 7" id="KW-0547">Nucleotide-binding</keyword>
<evidence type="ECO:0000256" key="3">
    <source>
        <dbReference type="ARBA" id="ARBA00022741"/>
    </source>
</evidence>
<comment type="caution">
    <text evidence="11">The sequence shown here is derived from an EMBL/GenBank/DDBJ whole genome shotgun (WGS) entry which is preliminary data.</text>
</comment>
<feature type="domain" description="Lipoyl-binding" evidence="8">
    <location>
        <begin position="1096"/>
        <end position="1174"/>
    </location>
</feature>
<evidence type="ECO:0000256" key="1">
    <source>
        <dbReference type="ARBA" id="ARBA00001953"/>
    </source>
</evidence>
<dbReference type="SMART" id="SM00797">
    <property type="entry name" value="AHS2"/>
    <property type="match status" value="1"/>
</dbReference>
<keyword evidence="12" id="KW-1185">Reference proteome</keyword>
<dbReference type="SUPFAM" id="SSF56059">
    <property type="entry name" value="Glutathione synthetase ATP-binding domain-like"/>
    <property type="match status" value="1"/>
</dbReference>
<sequence length="1179" mass="124844">MYTAVLVANRGEIACRIIRSARALGLRTVAVYSDADAGAPHTRLADDAVHLVGTAPAETYLDMARIIAAAQATGAGAIHPGYGFLSESAAFARAAAGAGLIFVGPTPEQLELFGDKHSARQAAERAGVPLLAGSGLLADADEAVRAAAEIGYPVMLKATAGGGGIGLRPCADEIEVREAFPGVRGIAEANFGSGGVFLERFVARARHVEVQVFGDGAGTVVCLGDRDCSVQRRNQKIVEEAPAPGLPDDVRERLHRTARELCASVDYLGAGTVEFVYDTDRGEVSFLEVNTRLQVEHPVTEEVTGIDLVGWMLRLAQGERGFLTDATPAGHAVEARIYAEDPVLDFRPSSGLVTRAEFPEGVRVDGWVEAGQTVSAAYDPLLAKVIAHGPDRATALARLGAALAETRIDGVQTNLGQLRTICADPRTYTTSDTFVDSEPRVDVLRGGTSTTVQDWPGRIGYWQVGVPPSGPMDDRSFRAGNLALGNPEGTPGLECTFEGPVLRFSAAATVCVTGAPAIVTVDGDPVSQWEPVDVPAGGVVEVGTPPGPGMRTYVLVRGGFDVPIYLGSAATFTAGAFGGHGGRALRTGDVLRPGAAPRTVSVPIEPPEFPSRWEIEVSEGPHAAPDFLTRDGLARFYGTDWSVHTQSARNGVRLNGPKQLWARPDGGDAGLHPSNVHDTAYSVGAVNVSGDTPVLLGPDGPSLGGFICPVTVVSGARWKIGQLRPGDTVRFVPVPEATATALHNRTAPARPHAVGGDGDDGVLARLDARDAAPSVTYRRSGHDNVLVEYGPMTLDLGLRLRVHALMAAIDELAPAGIVDTTPGVRSLHLHTDPEVLPLRTLLGLLREAEALIPATAELAVPSRTVRLPLSFDDPSIHEAIERYQANVRDDAPWNPDNIEFIRRINGLSTVDEVRDIVFDASYLVLGLGDVYLGAPAATPLDPRHRLVTTKYNPARTWTPEGGVGIGGAYMCVYGMESPGGYQLIGRTVPIWSGLRQYGPFESGVPWLLRFFDRVSFYPVSAGELLDVRADLKAGRAELAIGEGEFVLAEHERFLAANAAGIEAFRARQNSAFEAERQAWHMAGEFDPRPEPEPVPPLQVRVPPGGSLVEAPLSASVWRIDARAGDTVVAGQPLMRLEAMKLEVVVRAPVDGVVAEILVAPGQHLDAGHALAVVARREAA</sequence>
<evidence type="ECO:0000256" key="7">
    <source>
        <dbReference type="PROSITE-ProRule" id="PRU00409"/>
    </source>
</evidence>
<dbReference type="InterPro" id="IPR011054">
    <property type="entry name" value="Rudment_hybrid_motif"/>
</dbReference>
<dbReference type="GO" id="GO:0004847">
    <property type="term" value="F:urea carboxylase activity"/>
    <property type="evidence" value="ECO:0007669"/>
    <property type="project" value="UniProtKB-EC"/>
</dbReference>
<dbReference type="InterPro" id="IPR011053">
    <property type="entry name" value="Single_hybrid_motif"/>
</dbReference>
<dbReference type="PANTHER" id="PTHR18866">
    <property type="entry name" value="CARBOXYLASE:PYRUVATE/ACETYL-COA/PROPIONYL-COA CARBOXYLASE"/>
    <property type="match status" value="1"/>
</dbReference>
<dbReference type="SUPFAM" id="SSF50891">
    <property type="entry name" value="Cyclophilin-like"/>
    <property type="match status" value="2"/>
</dbReference>
<evidence type="ECO:0000313" key="12">
    <source>
        <dbReference type="Proteomes" id="UP000734823"/>
    </source>
</evidence>
<dbReference type="Gene3D" id="3.30.470.20">
    <property type="entry name" value="ATP-grasp fold, B domain"/>
    <property type="match status" value="1"/>
</dbReference>
<dbReference type="Pfam" id="PF02786">
    <property type="entry name" value="CPSase_L_D2"/>
    <property type="match status" value="1"/>
</dbReference>
<gene>
    <name evidence="11" type="primary">uca</name>
    <name evidence="11" type="ORF">GPZ80_16500</name>
</gene>
<dbReference type="PROSITE" id="PS00867">
    <property type="entry name" value="CPSASE_2"/>
    <property type="match status" value="1"/>
</dbReference>
<dbReference type="Proteomes" id="UP000734823">
    <property type="component" value="Unassembled WGS sequence"/>
</dbReference>
<dbReference type="SUPFAM" id="SSF51246">
    <property type="entry name" value="Rudiment single hybrid motif"/>
    <property type="match status" value="1"/>
</dbReference>
<dbReference type="Pfam" id="PF00364">
    <property type="entry name" value="Biotin_lipoyl"/>
    <property type="match status" value="1"/>
</dbReference>
<dbReference type="InterPro" id="IPR011761">
    <property type="entry name" value="ATP-grasp"/>
</dbReference>
<dbReference type="InterPro" id="IPR003778">
    <property type="entry name" value="CT_A_B"/>
</dbReference>
<dbReference type="InterPro" id="IPR005482">
    <property type="entry name" value="Biotin_COase_C"/>
</dbReference>
<dbReference type="NCBIfam" id="TIGR00724">
    <property type="entry name" value="urea_amlyse_rel"/>
    <property type="match status" value="1"/>
</dbReference>
<dbReference type="Pfam" id="PF00289">
    <property type="entry name" value="Biotin_carb_N"/>
    <property type="match status" value="1"/>
</dbReference>
<keyword evidence="2 11" id="KW-0436">Ligase</keyword>
<dbReference type="SUPFAM" id="SSF52440">
    <property type="entry name" value="PreATP-grasp domain"/>
    <property type="match status" value="1"/>
</dbReference>
<organism evidence="11 12">
    <name type="scientific">Actinokineospora xionganensis</name>
    <dbReference type="NCBI Taxonomy" id="2684470"/>
    <lineage>
        <taxon>Bacteria</taxon>
        <taxon>Bacillati</taxon>
        <taxon>Actinomycetota</taxon>
        <taxon>Actinomycetes</taxon>
        <taxon>Pseudonocardiales</taxon>
        <taxon>Pseudonocardiaceae</taxon>
        <taxon>Actinokineospora</taxon>
    </lineage>
</organism>
<evidence type="ECO:0000256" key="6">
    <source>
        <dbReference type="ARBA" id="ARBA00023267"/>
    </source>
</evidence>
<keyword evidence="5 7" id="KW-0067">ATP-binding</keyword>
<dbReference type="InterPro" id="IPR029000">
    <property type="entry name" value="Cyclophilin-like_dom_sf"/>
</dbReference>
<dbReference type="InterPro" id="IPR005481">
    <property type="entry name" value="BC-like_N"/>
</dbReference>
<dbReference type="InterPro" id="IPR011764">
    <property type="entry name" value="Biotin_carboxylation_dom"/>
</dbReference>
<evidence type="ECO:0000313" key="11">
    <source>
        <dbReference type="EMBL" id="MBC6448773.1"/>
    </source>
</evidence>
<feature type="domain" description="ATP-grasp" evidence="9">
    <location>
        <begin position="120"/>
        <end position="317"/>
    </location>
</feature>
<keyword evidence="4" id="KW-0378">Hydrolase</keyword>
<comment type="cofactor">
    <cofactor evidence="1">
        <name>biotin</name>
        <dbReference type="ChEBI" id="CHEBI:57586"/>
    </cofactor>
</comment>
<dbReference type="PROSITE" id="PS50975">
    <property type="entry name" value="ATP_GRASP"/>
    <property type="match status" value="1"/>
</dbReference>
<accession>A0ABR7L895</accession>
<dbReference type="InterPro" id="IPR014084">
    <property type="entry name" value="Urea_COase"/>
</dbReference>
<dbReference type="InterPro" id="IPR050856">
    <property type="entry name" value="Biotin_carboxylase_complex"/>
</dbReference>
<evidence type="ECO:0000256" key="5">
    <source>
        <dbReference type="ARBA" id="ARBA00022840"/>
    </source>
</evidence>
<dbReference type="SUPFAM" id="SSF160467">
    <property type="entry name" value="PH0987 N-terminal domain-like"/>
    <property type="match status" value="1"/>
</dbReference>
<dbReference type="NCBIfam" id="TIGR02712">
    <property type="entry name" value="urea_carbox"/>
    <property type="match status" value="1"/>
</dbReference>
<dbReference type="Pfam" id="PF02626">
    <property type="entry name" value="CT_A_B"/>
    <property type="match status" value="1"/>
</dbReference>
<evidence type="ECO:0000256" key="2">
    <source>
        <dbReference type="ARBA" id="ARBA00022598"/>
    </source>
</evidence>
<feature type="domain" description="Biotin carboxylation" evidence="10">
    <location>
        <begin position="1"/>
        <end position="442"/>
    </location>
</feature>
<dbReference type="PROSITE" id="PS00866">
    <property type="entry name" value="CPSASE_1"/>
    <property type="match status" value="1"/>
</dbReference>
<evidence type="ECO:0000259" key="10">
    <source>
        <dbReference type="PROSITE" id="PS50979"/>
    </source>
</evidence>
<evidence type="ECO:0000259" key="9">
    <source>
        <dbReference type="PROSITE" id="PS50975"/>
    </source>
</evidence>
<dbReference type="InterPro" id="IPR005479">
    <property type="entry name" value="CPAse_ATP-bd"/>
</dbReference>
<evidence type="ECO:0000259" key="8">
    <source>
        <dbReference type="PROSITE" id="PS50968"/>
    </source>
</evidence>
<keyword evidence="6" id="KW-0092">Biotin</keyword>
<dbReference type="SMART" id="SM00796">
    <property type="entry name" value="AHS1"/>
    <property type="match status" value="1"/>
</dbReference>
<dbReference type="PROSITE" id="PS50979">
    <property type="entry name" value="BC"/>
    <property type="match status" value="1"/>
</dbReference>
<dbReference type="EC" id="6.3.4.6" evidence="11"/>
<protein>
    <submittedName>
        <fullName evidence="11">Urea carboxylase</fullName>
        <ecNumber evidence="11">6.3.4.6</ecNumber>
    </submittedName>
</protein>
<dbReference type="PANTHER" id="PTHR18866:SF128">
    <property type="entry name" value="UREA AMIDOLYASE"/>
    <property type="match status" value="1"/>
</dbReference>
<dbReference type="Gene3D" id="2.40.50.100">
    <property type="match status" value="1"/>
</dbReference>
<dbReference type="EMBL" id="JABVED010000008">
    <property type="protein sequence ID" value="MBC6448773.1"/>
    <property type="molecule type" value="Genomic_DNA"/>
</dbReference>
<proteinExistence type="predicted"/>
<reference evidence="11 12" key="1">
    <citation type="submission" date="2020-06" db="EMBL/GenBank/DDBJ databases">
        <title>Actinokineospora xiongansis sp. nov., isolated from soil of Baiyangdian.</title>
        <authorList>
            <person name="Zhang X."/>
        </authorList>
    </citation>
    <scope>NUCLEOTIDE SEQUENCE [LARGE SCALE GENOMIC DNA]</scope>
    <source>
        <strain evidence="11 12">HBU206404</strain>
    </source>
</reference>
<dbReference type="SUPFAM" id="SSF51230">
    <property type="entry name" value="Single hybrid motif"/>
    <property type="match status" value="1"/>
</dbReference>
<dbReference type="Gene3D" id="2.40.100.10">
    <property type="entry name" value="Cyclophilin-like"/>
    <property type="match status" value="2"/>
</dbReference>
<dbReference type="InterPro" id="IPR016185">
    <property type="entry name" value="PreATP-grasp_dom_sf"/>
</dbReference>
<dbReference type="InterPro" id="IPR000089">
    <property type="entry name" value="Biotin_lipoyl"/>
</dbReference>
<dbReference type="Pfam" id="PF02682">
    <property type="entry name" value="CT_C_D"/>
    <property type="match status" value="1"/>
</dbReference>
<dbReference type="InterPro" id="IPR001882">
    <property type="entry name" value="Biotin_BS"/>
</dbReference>
<dbReference type="PROSITE" id="PS50968">
    <property type="entry name" value="BIOTINYL_LIPOYL"/>
    <property type="match status" value="1"/>
</dbReference>
<dbReference type="Pfam" id="PF02785">
    <property type="entry name" value="Biotin_carb_C"/>
    <property type="match status" value="1"/>
</dbReference>
<dbReference type="Gene3D" id="3.30.1360.40">
    <property type="match status" value="1"/>
</dbReference>
<dbReference type="CDD" id="cd06850">
    <property type="entry name" value="biotinyl_domain"/>
    <property type="match status" value="1"/>
</dbReference>
<name>A0ABR7L895_9PSEU</name>
<dbReference type="InterPro" id="IPR003833">
    <property type="entry name" value="CT_C_D"/>
</dbReference>
<evidence type="ECO:0000256" key="4">
    <source>
        <dbReference type="ARBA" id="ARBA00022801"/>
    </source>
</evidence>
<dbReference type="PROSITE" id="PS00188">
    <property type="entry name" value="BIOTIN"/>
    <property type="match status" value="1"/>
</dbReference>
<dbReference type="SMART" id="SM00878">
    <property type="entry name" value="Biotin_carb_C"/>
    <property type="match status" value="1"/>
</dbReference>